<name>A0A315ZB27_SEDFL</name>
<keyword evidence="2" id="KW-0479">Metal-binding</keyword>
<dbReference type="Proteomes" id="UP000245535">
    <property type="component" value="Unassembled WGS sequence"/>
</dbReference>
<dbReference type="RefSeq" id="WP_109618388.1">
    <property type="nucleotide sequence ID" value="NZ_QGDO01000003.1"/>
</dbReference>
<keyword evidence="7" id="KW-1185">Reference proteome</keyword>
<dbReference type="PANTHER" id="PTHR42693">
    <property type="entry name" value="ARYLSULFATASE FAMILY MEMBER"/>
    <property type="match status" value="1"/>
</dbReference>
<dbReference type="GO" id="GO:0046872">
    <property type="term" value="F:metal ion binding"/>
    <property type="evidence" value="ECO:0007669"/>
    <property type="project" value="UniProtKB-KW"/>
</dbReference>
<reference evidence="6 7" key="1">
    <citation type="submission" date="2018-03" db="EMBL/GenBank/DDBJ databases">
        <title>Genomic Encyclopedia of Archaeal and Bacterial Type Strains, Phase II (KMG-II): from individual species to whole genera.</title>
        <authorList>
            <person name="Goeker M."/>
        </authorList>
    </citation>
    <scope>NUCLEOTIDE SEQUENCE [LARGE SCALE GENOMIC DNA]</scope>
    <source>
        <strain evidence="6 7">DSM 28229</strain>
    </source>
</reference>
<accession>A0A315ZB27</accession>
<dbReference type="EMBL" id="QGDO01000003">
    <property type="protein sequence ID" value="PWJ41924.1"/>
    <property type="molecule type" value="Genomic_DNA"/>
</dbReference>
<dbReference type="InterPro" id="IPR000917">
    <property type="entry name" value="Sulfatase_N"/>
</dbReference>
<comment type="caution">
    <text evidence="6">The sequence shown here is derived from an EMBL/GenBank/DDBJ whole genome shotgun (WGS) entry which is preliminary data.</text>
</comment>
<evidence type="ECO:0000256" key="3">
    <source>
        <dbReference type="ARBA" id="ARBA00022801"/>
    </source>
</evidence>
<evidence type="ECO:0000256" key="1">
    <source>
        <dbReference type="ARBA" id="ARBA00008779"/>
    </source>
</evidence>
<organism evidence="6 7">
    <name type="scientific">Sediminitomix flava</name>
    <dbReference type="NCBI Taxonomy" id="379075"/>
    <lineage>
        <taxon>Bacteria</taxon>
        <taxon>Pseudomonadati</taxon>
        <taxon>Bacteroidota</taxon>
        <taxon>Cytophagia</taxon>
        <taxon>Cytophagales</taxon>
        <taxon>Flammeovirgaceae</taxon>
        <taxon>Sediminitomix</taxon>
    </lineage>
</organism>
<evidence type="ECO:0000256" key="2">
    <source>
        <dbReference type="ARBA" id="ARBA00022723"/>
    </source>
</evidence>
<dbReference type="Gene3D" id="3.40.720.10">
    <property type="entry name" value="Alkaline Phosphatase, subunit A"/>
    <property type="match status" value="1"/>
</dbReference>
<feature type="domain" description="Sulfatase N-terminal" evidence="5">
    <location>
        <begin position="27"/>
        <end position="337"/>
    </location>
</feature>
<dbReference type="InterPro" id="IPR050738">
    <property type="entry name" value="Sulfatase"/>
</dbReference>
<dbReference type="AlphaFoldDB" id="A0A315ZB27"/>
<evidence type="ECO:0000313" key="6">
    <source>
        <dbReference type="EMBL" id="PWJ41924.1"/>
    </source>
</evidence>
<dbReference type="SUPFAM" id="SSF53649">
    <property type="entry name" value="Alkaline phosphatase-like"/>
    <property type="match status" value="1"/>
</dbReference>
<dbReference type="GO" id="GO:0004065">
    <property type="term" value="F:arylsulfatase activity"/>
    <property type="evidence" value="ECO:0007669"/>
    <property type="project" value="TreeGrafter"/>
</dbReference>
<dbReference type="OrthoDB" id="9764377at2"/>
<evidence type="ECO:0000256" key="4">
    <source>
        <dbReference type="ARBA" id="ARBA00022837"/>
    </source>
</evidence>
<dbReference type="PANTHER" id="PTHR42693:SF33">
    <property type="entry name" value="ARYLSULFATASE"/>
    <property type="match status" value="1"/>
</dbReference>
<evidence type="ECO:0000313" key="7">
    <source>
        <dbReference type="Proteomes" id="UP000245535"/>
    </source>
</evidence>
<dbReference type="InterPro" id="IPR017850">
    <property type="entry name" value="Alkaline_phosphatase_core_sf"/>
</dbReference>
<dbReference type="Pfam" id="PF00884">
    <property type="entry name" value="Sulfatase"/>
    <property type="match status" value="1"/>
</dbReference>
<evidence type="ECO:0000259" key="5">
    <source>
        <dbReference type="Pfam" id="PF00884"/>
    </source>
</evidence>
<dbReference type="PROSITE" id="PS00523">
    <property type="entry name" value="SULFATASE_1"/>
    <property type="match status" value="1"/>
</dbReference>
<gene>
    <name evidence="6" type="ORF">BC781_103174</name>
</gene>
<sequence>MKKISFLTILTYFIFLHCSYSQGQERPNILVITADDLGYGDLSSYGAQDIKSPNIDQIAQKGILFTNFHTTSSVCSPSRASMLTGKSPDKVGVPGVVRHNSSNSFGYLSENVTTIGDLFKDQGYQTAMIGKWHLGDEAPNLPNDRGFEFYKGWLVGMTDYYKHERYGQNWMRENKTPIVPEGHVTDIFTDWTIDFIKEKRNEPFCLFLNYTAPHSPLQPRQDYLDKVLKENPNIDEDRAKYVGLVEHMDKSIGDIISTLEDTGQLKNTLILFLSDNGGALRHAASNANLKGQKGDMYEGGVRVPLIAMWEGQIQANQKTDHYAAITDLYPTLATAAQISEAHWADGIDGINQMELFKEGTPTISDRTVFYMRRGNNSACVDGTICYAIQKGKWKLVQNSACEPFVFYDMIADPEETNPIPTDKMPKKFKNFQKEMRKHLVKVGATPWARPAQ</sequence>
<keyword evidence="3" id="KW-0378">Hydrolase</keyword>
<keyword evidence="4" id="KW-0106">Calcium</keyword>
<dbReference type="PROSITE" id="PS00149">
    <property type="entry name" value="SULFATASE_2"/>
    <property type="match status" value="1"/>
</dbReference>
<proteinExistence type="inferred from homology"/>
<comment type="similarity">
    <text evidence="1">Belongs to the sulfatase family.</text>
</comment>
<protein>
    <submittedName>
        <fullName evidence="6">Arylsulfatase A-like enzyme</fullName>
    </submittedName>
</protein>
<dbReference type="InterPro" id="IPR024607">
    <property type="entry name" value="Sulfatase_CS"/>
</dbReference>